<evidence type="ECO:0000256" key="6">
    <source>
        <dbReference type="SAM" id="Phobius"/>
    </source>
</evidence>
<gene>
    <name evidence="10" type="primary">LOC117668061</name>
</gene>
<evidence type="ECO:0000256" key="3">
    <source>
        <dbReference type="ARBA" id="ARBA00022525"/>
    </source>
</evidence>
<dbReference type="GO" id="GO:0005576">
    <property type="term" value="C:extracellular region"/>
    <property type="evidence" value="ECO:0007669"/>
    <property type="project" value="UniProtKB-SubCell"/>
</dbReference>
<evidence type="ECO:0000256" key="2">
    <source>
        <dbReference type="ARBA" id="ARBA00004613"/>
    </source>
</evidence>
<dbReference type="PROSITE" id="PS50041">
    <property type="entry name" value="C_TYPE_LECTIN_2"/>
    <property type="match status" value="1"/>
</dbReference>
<dbReference type="InterPro" id="IPR016186">
    <property type="entry name" value="C-type_lectin-like/link_sf"/>
</dbReference>
<keyword evidence="6" id="KW-1133">Transmembrane helix</keyword>
<dbReference type="PANTHER" id="PTHR45710">
    <property type="entry name" value="C-TYPE LECTIN DOMAIN-CONTAINING PROTEIN 180"/>
    <property type="match status" value="1"/>
</dbReference>
<keyword evidence="3" id="KW-0964">Secreted</keyword>
<sequence length="269" mass="29892">MCGSLNFDLFFLFVTKTIMSWKMQGEIKGSGDSGDSGYCDLLTSKVTTASSSGSSDAKRERNADKNKGSGDSGYCDLLTSEVPTASSSRSFDTKHARNAVLCKRIADKKFVIAAAVVVVFIIIIISLAVPGKKTETYLPCPLLESQNVACPDSWIGYRGKCFYTSNEERNWSLSLKTCSSFNASLAVIDTQKELDFWVEIFRPFHYWFDLSREVNQTWKWSNGTQFKNQFLVRGEGFCAYINGKGADSTVCSLEKLFLCSRPESCRITG</sequence>
<evidence type="ECO:0000256" key="5">
    <source>
        <dbReference type="SAM" id="MobiDB-lite"/>
    </source>
</evidence>
<dbReference type="InterPro" id="IPR001304">
    <property type="entry name" value="C-type_lectin-like"/>
</dbReference>
<accession>A0A6P9C517</accession>
<evidence type="ECO:0000313" key="9">
    <source>
        <dbReference type="Proteomes" id="UP001652622"/>
    </source>
</evidence>
<keyword evidence="6" id="KW-0812">Transmembrane</keyword>
<dbReference type="Gene3D" id="3.10.100.10">
    <property type="entry name" value="Mannose-Binding Protein A, subunit A"/>
    <property type="match status" value="1"/>
</dbReference>
<dbReference type="GeneID" id="117668061"/>
<feature type="compositionally biased region" description="Basic and acidic residues" evidence="5">
    <location>
        <begin position="56"/>
        <end position="68"/>
    </location>
</feature>
<keyword evidence="7" id="KW-0732">Signal</keyword>
<evidence type="ECO:0000256" key="4">
    <source>
        <dbReference type="ARBA" id="ARBA00022734"/>
    </source>
</evidence>
<evidence type="ECO:0000259" key="8">
    <source>
        <dbReference type="PROSITE" id="PS50041"/>
    </source>
</evidence>
<dbReference type="Proteomes" id="UP001652622">
    <property type="component" value="Unplaced"/>
</dbReference>
<dbReference type="InterPro" id="IPR016187">
    <property type="entry name" value="CTDL_fold"/>
</dbReference>
<dbReference type="OMA" id="KTIMSWK"/>
<keyword evidence="4" id="KW-0430">Lectin</keyword>
<comment type="subcellular location">
    <subcellularLocation>
        <location evidence="1">Cell membrane</location>
        <topology evidence="1">Single-pass type II membrane protein</topology>
    </subcellularLocation>
    <subcellularLocation>
        <location evidence="2">Secreted</location>
    </subcellularLocation>
</comment>
<dbReference type="InterPro" id="IPR033992">
    <property type="entry name" value="NKR-like_CTLD"/>
</dbReference>
<name>A0A6P9C517_PANGU</name>
<dbReference type="CDD" id="cd03593">
    <property type="entry name" value="CLECT_NK_receptors_like"/>
    <property type="match status" value="1"/>
</dbReference>
<evidence type="ECO:0000313" key="10">
    <source>
        <dbReference type="RefSeq" id="XP_034277644.1"/>
    </source>
</evidence>
<protein>
    <submittedName>
        <fullName evidence="10">C-type lectin domain family 2 member D-like isoform X1</fullName>
    </submittedName>
</protein>
<dbReference type="KEGG" id="pgut:117668061"/>
<feature type="domain" description="C-type lectin" evidence="8">
    <location>
        <begin position="157"/>
        <end position="260"/>
    </location>
</feature>
<feature type="signal peptide" evidence="7">
    <location>
        <begin position="1"/>
        <end position="20"/>
    </location>
</feature>
<keyword evidence="6" id="KW-0472">Membrane</keyword>
<dbReference type="GO" id="GO:0030246">
    <property type="term" value="F:carbohydrate binding"/>
    <property type="evidence" value="ECO:0007669"/>
    <property type="project" value="UniProtKB-KW"/>
</dbReference>
<evidence type="ECO:0000256" key="1">
    <source>
        <dbReference type="ARBA" id="ARBA00004401"/>
    </source>
</evidence>
<dbReference type="Pfam" id="PF00059">
    <property type="entry name" value="Lectin_C"/>
    <property type="match status" value="1"/>
</dbReference>
<proteinExistence type="predicted"/>
<feature type="chain" id="PRO_5027739747" evidence="7">
    <location>
        <begin position="21"/>
        <end position="269"/>
    </location>
</feature>
<dbReference type="RefSeq" id="XP_034277644.1">
    <property type="nucleotide sequence ID" value="XM_034421753.2"/>
</dbReference>
<dbReference type="InParanoid" id="A0A6P9C517"/>
<dbReference type="GO" id="GO:0005886">
    <property type="term" value="C:plasma membrane"/>
    <property type="evidence" value="ECO:0007669"/>
    <property type="project" value="UniProtKB-SubCell"/>
</dbReference>
<reference evidence="10" key="1">
    <citation type="submission" date="2025-08" db="UniProtKB">
        <authorList>
            <consortium name="RefSeq"/>
        </authorList>
    </citation>
    <scope>IDENTIFICATION</scope>
    <source>
        <tissue evidence="10">Blood</tissue>
    </source>
</reference>
<dbReference type="InterPro" id="IPR050828">
    <property type="entry name" value="C-type_lectin/matrix_domain"/>
</dbReference>
<dbReference type="SUPFAM" id="SSF56436">
    <property type="entry name" value="C-type lectin-like"/>
    <property type="match status" value="1"/>
</dbReference>
<dbReference type="PANTHER" id="PTHR45710:SF35">
    <property type="entry name" value="C-TYPE LECTIN DOMAIN FAMILY 2 MEMBER D"/>
    <property type="match status" value="1"/>
</dbReference>
<evidence type="ECO:0000256" key="7">
    <source>
        <dbReference type="SAM" id="SignalP"/>
    </source>
</evidence>
<keyword evidence="9" id="KW-1185">Reference proteome</keyword>
<dbReference type="AlphaFoldDB" id="A0A6P9C517"/>
<dbReference type="SMART" id="SM00034">
    <property type="entry name" value="CLECT"/>
    <property type="match status" value="1"/>
</dbReference>
<organism evidence="9 10">
    <name type="scientific">Pantherophis guttatus</name>
    <name type="common">Corn snake</name>
    <name type="synonym">Elaphe guttata</name>
    <dbReference type="NCBI Taxonomy" id="94885"/>
    <lineage>
        <taxon>Eukaryota</taxon>
        <taxon>Metazoa</taxon>
        <taxon>Chordata</taxon>
        <taxon>Craniata</taxon>
        <taxon>Vertebrata</taxon>
        <taxon>Euteleostomi</taxon>
        <taxon>Lepidosauria</taxon>
        <taxon>Squamata</taxon>
        <taxon>Bifurcata</taxon>
        <taxon>Unidentata</taxon>
        <taxon>Episquamata</taxon>
        <taxon>Toxicofera</taxon>
        <taxon>Serpentes</taxon>
        <taxon>Colubroidea</taxon>
        <taxon>Colubridae</taxon>
        <taxon>Colubrinae</taxon>
        <taxon>Pantherophis</taxon>
    </lineage>
</organism>
<feature type="region of interest" description="Disordered" evidence="5">
    <location>
        <begin position="48"/>
        <end position="70"/>
    </location>
</feature>
<feature type="transmembrane region" description="Helical" evidence="6">
    <location>
        <begin position="110"/>
        <end position="129"/>
    </location>
</feature>